<evidence type="ECO:0000313" key="3">
    <source>
        <dbReference type="EMBL" id="CDR36710.1"/>
    </source>
</evidence>
<feature type="coiled-coil region" evidence="1">
    <location>
        <begin position="378"/>
        <end position="405"/>
    </location>
</feature>
<name>A0A061AGK1_RHOTO</name>
<dbReference type="AlphaFoldDB" id="A0A061AGK1"/>
<sequence>MGDDYPAVGTTFSLPLPAILDSLRAVRPLLLSPSHAPSSTDEVHLEPRQVELQTRAHPLGKGVTVQCKLGSRKGGRRRPGEKRLSDDELCSFRLVLQLSDSTADRSAPSYVVTESLPHSHYTHQHQNTLFPRDCFENDAPSITLDPSPSSRIDFENRLLVFRSGYTVPILQSDIPRTTAHYRSSNRRRPAASLDHDENWRLWEDVVGLDGAREAKRQRRDVVREMGGMGALKAWGWVDGLDEFGEGEEEEEEEEERLAEEVAQHGTVMDEASGPIGTTEGRVDVARSIGEEVGNEQDAGDEGEQNGVASASPSPPPSLPPQGQQASSGISKRRRSRTTASPAWLPGIARSSRHATRRVASVEIPEATDTERNVYSGIAAEQQEQIDEMDEAMRQDEEALDKLAADVAAFLIRPQRMQIMSRSTTLTDIAAPSSLTPFTPPPRNFRPASPTSPTDSAVTASSPAGSYFSPCGERDTSLSSVETPTRTFARPRARSVRFADEEEAKQVRAAVSAPASVMMECKHEEKQELVSDDVDKERELDKEREQQALQGLLGLSGWRPQLSHPSSDVIQQSATAAPVAQAPPQPAVSHALPEGNGATAASQIPAGPSPSATSALAFRPRVSSKAAARRLMPASALFIPSTRKSALTFSSRASKPFTPLTVQASGAARAVAVAQASAREWEGRQQQQGASGGGRVGGSTLSEQEEMAHAEAFKERLWRSGGDFEGGRLDSLYSATTLAKKLEQIRTVTPFATPSIFRTPSSAVYLSLLSTPHRPSRARLPSLQSLPTFDTPPDVLALFNDKRVRLALEYLYGRSVSTNEMAFLERREKAVWALARTMAAVADVNERAMRVRSSGIEHNEPKWQARG</sequence>
<feature type="compositionally biased region" description="Polar residues" evidence="2">
    <location>
        <begin position="448"/>
        <end position="463"/>
    </location>
</feature>
<evidence type="ECO:0000256" key="2">
    <source>
        <dbReference type="SAM" id="MobiDB-lite"/>
    </source>
</evidence>
<feature type="region of interest" description="Disordered" evidence="2">
    <location>
        <begin position="556"/>
        <end position="614"/>
    </location>
</feature>
<feature type="compositionally biased region" description="Acidic residues" evidence="2">
    <location>
        <begin position="244"/>
        <end position="257"/>
    </location>
</feature>
<proteinExistence type="predicted"/>
<dbReference type="OrthoDB" id="2529425at2759"/>
<feature type="region of interest" description="Disordered" evidence="2">
    <location>
        <begin position="244"/>
        <end position="280"/>
    </location>
</feature>
<feature type="compositionally biased region" description="Acidic residues" evidence="2">
    <location>
        <begin position="293"/>
        <end position="303"/>
    </location>
</feature>
<feature type="region of interest" description="Disordered" evidence="2">
    <location>
        <begin position="293"/>
        <end position="358"/>
    </location>
</feature>
<evidence type="ECO:0000256" key="1">
    <source>
        <dbReference type="SAM" id="Coils"/>
    </source>
</evidence>
<feature type="region of interest" description="Disordered" evidence="2">
    <location>
        <begin position="522"/>
        <end position="541"/>
    </location>
</feature>
<gene>
    <name evidence="3" type="ORF">RHTO0S_02e05908g</name>
</gene>
<keyword evidence="1" id="KW-0175">Coiled coil</keyword>
<reference evidence="3" key="1">
    <citation type="journal article" date="2014" name="Genome Announc.">
        <title>Draft genome sequence of Rhodosporidium toruloides CECT1137, an oleaginous yeast of biotechnological interest.</title>
        <authorList>
            <person name="Morin N."/>
            <person name="Calcas X."/>
            <person name="Devillers H."/>
            <person name="Durrens P."/>
            <person name="Sherman D.J."/>
            <person name="Nicaud J.-M."/>
            <person name="Neuveglise C."/>
        </authorList>
    </citation>
    <scope>NUCLEOTIDE SEQUENCE</scope>
    <source>
        <strain evidence="3">CECT1137</strain>
    </source>
</reference>
<accession>A0A061AGK1</accession>
<feature type="region of interest" description="Disordered" evidence="2">
    <location>
        <begin position="430"/>
        <end position="487"/>
    </location>
</feature>
<feature type="compositionally biased region" description="Low complexity" evidence="2">
    <location>
        <begin position="570"/>
        <end position="579"/>
    </location>
</feature>
<dbReference type="EMBL" id="LK052937">
    <property type="protein sequence ID" value="CDR36710.1"/>
    <property type="molecule type" value="Genomic_DNA"/>
</dbReference>
<protein>
    <submittedName>
        <fullName evidence="3">RHTO0S02e05908g1_1</fullName>
    </submittedName>
</protein>
<organism evidence="3">
    <name type="scientific">Rhodotorula toruloides</name>
    <name type="common">Yeast</name>
    <name type="synonym">Rhodosporidium toruloides</name>
    <dbReference type="NCBI Taxonomy" id="5286"/>
    <lineage>
        <taxon>Eukaryota</taxon>
        <taxon>Fungi</taxon>
        <taxon>Dikarya</taxon>
        <taxon>Basidiomycota</taxon>
        <taxon>Pucciniomycotina</taxon>
        <taxon>Microbotryomycetes</taxon>
        <taxon>Sporidiobolales</taxon>
        <taxon>Sporidiobolaceae</taxon>
        <taxon>Rhodotorula</taxon>
    </lineage>
</organism>